<protein>
    <submittedName>
        <fullName evidence="3">Helix-turn-helix domain-containing protein</fullName>
    </submittedName>
</protein>
<accession>A0A7Z2G740</accession>
<proteinExistence type="predicted"/>
<evidence type="ECO:0000313" key="3">
    <source>
        <dbReference type="EMBL" id="QGZ56427.1"/>
    </source>
</evidence>
<dbReference type="EMBL" id="CP046910">
    <property type="protein sequence ID" value="QGZ56427.1"/>
    <property type="molecule type" value="Genomic_DNA"/>
</dbReference>
<keyword evidence="1" id="KW-0238">DNA-binding</keyword>
<dbReference type="SMART" id="SM00530">
    <property type="entry name" value="HTH_XRE"/>
    <property type="match status" value="1"/>
</dbReference>
<dbReference type="PANTHER" id="PTHR46558">
    <property type="entry name" value="TRACRIPTIONAL REGULATORY PROTEIN-RELATED-RELATED"/>
    <property type="match status" value="1"/>
</dbReference>
<dbReference type="Proteomes" id="UP000434209">
    <property type="component" value="Chromosome 2"/>
</dbReference>
<dbReference type="RefSeq" id="WP_158759389.1">
    <property type="nucleotide sequence ID" value="NZ_CP046910.1"/>
</dbReference>
<reference evidence="3 4" key="1">
    <citation type="submission" date="2019-12" db="EMBL/GenBank/DDBJ databases">
        <title>Paraburkholderia acidiphila 7Q-K02 sp. nov and Paraburkholderia acidisoli DHF22 sp. nov., two strains isolated from forest soil.</title>
        <authorList>
            <person name="Gao Z."/>
            <person name="Qiu L."/>
        </authorList>
    </citation>
    <scope>NUCLEOTIDE SEQUENCE [LARGE SCALE GENOMIC DNA]</scope>
    <source>
        <strain evidence="3 4">7Q-K02</strain>
    </source>
</reference>
<dbReference type="Pfam" id="PF01381">
    <property type="entry name" value="HTH_3"/>
    <property type="match status" value="1"/>
</dbReference>
<evidence type="ECO:0000259" key="2">
    <source>
        <dbReference type="PROSITE" id="PS50943"/>
    </source>
</evidence>
<sequence length="121" mass="13351">MATIDEEKFARRLGRALALARTEAGLTQEQVAAKLGVFSETISRFERGTNWPTLPRLIALANIYAVPLTKLIGTSSPRALDAANTLNEHLTKLGEEDLVWVTDVVAELCEKLAKPTGRRRH</sequence>
<dbReference type="PANTHER" id="PTHR46558:SF4">
    <property type="entry name" value="DNA-BIDING PHAGE PROTEIN"/>
    <property type="match status" value="1"/>
</dbReference>
<evidence type="ECO:0000313" key="4">
    <source>
        <dbReference type="Proteomes" id="UP000434209"/>
    </source>
</evidence>
<dbReference type="SUPFAM" id="SSF47413">
    <property type="entry name" value="lambda repressor-like DNA-binding domains"/>
    <property type="match status" value="1"/>
</dbReference>
<gene>
    <name evidence="3" type="ORF">FAZ97_15675</name>
</gene>
<dbReference type="InterPro" id="IPR001387">
    <property type="entry name" value="Cro/C1-type_HTH"/>
</dbReference>
<evidence type="ECO:0000256" key="1">
    <source>
        <dbReference type="ARBA" id="ARBA00023125"/>
    </source>
</evidence>
<dbReference type="PROSITE" id="PS50943">
    <property type="entry name" value="HTH_CROC1"/>
    <property type="match status" value="1"/>
</dbReference>
<organism evidence="3 4">
    <name type="scientific">Paraburkholderia acidiphila</name>
    <dbReference type="NCBI Taxonomy" id="2571747"/>
    <lineage>
        <taxon>Bacteria</taxon>
        <taxon>Pseudomonadati</taxon>
        <taxon>Pseudomonadota</taxon>
        <taxon>Betaproteobacteria</taxon>
        <taxon>Burkholderiales</taxon>
        <taxon>Burkholderiaceae</taxon>
        <taxon>Paraburkholderia</taxon>
    </lineage>
</organism>
<name>A0A7Z2G740_9BURK</name>
<dbReference type="GO" id="GO:0003677">
    <property type="term" value="F:DNA binding"/>
    <property type="evidence" value="ECO:0007669"/>
    <property type="project" value="UniProtKB-KW"/>
</dbReference>
<dbReference type="OrthoDB" id="5524454at2"/>
<dbReference type="AlphaFoldDB" id="A0A7Z2G740"/>
<keyword evidence="4" id="KW-1185">Reference proteome</keyword>
<dbReference type="KEGG" id="pacp:FAZ97_15675"/>
<dbReference type="Gene3D" id="1.10.260.40">
    <property type="entry name" value="lambda repressor-like DNA-binding domains"/>
    <property type="match status" value="1"/>
</dbReference>
<dbReference type="CDD" id="cd00093">
    <property type="entry name" value="HTH_XRE"/>
    <property type="match status" value="1"/>
</dbReference>
<dbReference type="InterPro" id="IPR010982">
    <property type="entry name" value="Lambda_DNA-bd_dom_sf"/>
</dbReference>
<feature type="domain" description="HTH cro/C1-type" evidence="2">
    <location>
        <begin position="17"/>
        <end position="71"/>
    </location>
</feature>